<gene>
    <name evidence="1" type="primary">parC</name>
    <name evidence="1" type="ORF">pKPC2_AH01_00045</name>
    <name evidence="2" type="ORF">PY771_25060</name>
</gene>
<name>A0A0U2DDJ3_AERHY</name>
<organism evidence="1">
    <name type="scientific">Aeromonas hydrophila</name>
    <dbReference type="NCBI Taxonomy" id="644"/>
    <lineage>
        <taxon>Bacteria</taxon>
        <taxon>Pseudomonadati</taxon>
        <taxon>Pseudomonadota</taxon>
        <taxon>Gammaproteobacteria</taxon>
        <taxon>Aeromonadales</taxon>
        <taxon>Aeromonadaceae</taxon>
        <taxon>Aeromonas</taxon>
    </lineage>
</organism>
<keyword evidence="1" id="KW-0614">Plasmid</keyword>
<geneLocation type="plasmid" evidence="1">
    <name>pKPC2</name>
</geneLocation>
<dbReference type="EMBL" id="CP118943">
    <property type="protein sequence ID" value="WEE29225.1"/>
    <property type="molecule type" value="Genomic_DNA"/>
</dbReference>
<dbReference type="EMBL" id="KR014106">
    <property type="protein sequence ID" value="AKP49322.1"/>
    <property type="molecule type" value="Genomic_DNA"/>
</dbReference>
<dbReference type="AlphaFoldDB" id="A0A0U2DDJ3"/>
<reference evidence="1" key="1">
    <citation type="submission" date="2015-03" db="EMBL/GenBank/DDBJ databases">
        <authorList>
            <person name="Zong Z."/>
        </authorList>
    </citation>
    <scope>NUCLEOTIDE SEQUENCE</scope>
    <source>
        <strain evidence="1">WCHAH01</strain>
        <plasmid evidence="1">pKPC2</plasmid>
    </source>
</reference>
<geneLocation type="plasmid" evidence="2 3">
    <name>pK533-KPC</name>
</geneLocation>
<dbReference type="NCBIfam" id="NF041544">
    <property type="entry name" value="ParC"/>
    <property type="match status" value="1"/>
</dbReference>
<accession>A0A0U2DDJ3</accession>
<evidence type="ECO:0000313" key="2">
    <source>
        <dbReference type="EMBL" id="WEE29225.1"/>
    </source>
</evidence>
<evidence type="ECO:0000313" key="1">
    <source>
        <dbReference type="EMBL" id="AKP49322.1"/>
    </source>
</evidence>
<dbReference type="Proteomes" id="UP001214666">
    <property type="component" value="Plasmid pK533-KPC"/>
</dbReference>
<dbReference type="InterPro" id="IPR048082">
    <property type="entry name" value="ParC-like"/>
</dbReference>
<evidence type="ECO:0000313" key="3">
    <source>
        <dbReference type="Proteomes" id="UP001214666"/>
    </source>
</evidence>
<sequence length="128" mass="14521">MDYSPYIFDLAKFNNVDEIRRVGYKVMVEMEPLSLEVLPPSHFKAFAKNAPHEIKGAVIENTERGLVIVLHVGNERRILGQYRGGIRFFRSFDGAAAVLRQHGVLHWTANAKGWIPRTLEAKERSSDG</sequence>
<reference evidence="2" key="2">
    <citation type="submission" date="2023-02" db="EMBL/GenBank/DDBJ databases">
        <title>The sequence of Aeromonas hydrophila K533.</title>
        <authorList>
            <person name="Luo X."/>
        </authorList>
    </citation>
    <scope>NUCLEOTIDE SEQUENCE</scope>
    <source>
        <strain evidence="2">K533</strain>
        <plasmid evidence="2">pK533-KPC</plasmid>
    </source>
</reference>
<dbReference type="RefSeq" id="WP_011270177.1">
    <property type="nucleotide sequence ID" value="NZ_AP019194.1"/>
</dbReference>
<proteinExistence type="predicted"/>
<protein>
    <submittedName>
        <fullName evidence="1 2">ParC</fullName>
    </submittedName>
</protein>